<gene>
    <name evidence="9" type="primary">I1RI73</name>
</gene>
<dbReference type="InterPro" id="IPR001584">
    <property type="entry name" value="Integrase_cat-core"/>
</dbReference>
<name>A0A5K1K4S6_9APHY</name>
<feature type="compositionally biased region" description="Low complexity" evidence="7">
    <location>
        <begin position="424"/>
        <end position="433"/>
    </location>
</feature>
<keyword evidence="2" id="KW-0548">Nucleotidyltransferase</keyword>
<dbReference type="InterPro" id="IPR041577">
    <property type="entry name" value="RT_RNaseH_2"/>
</dbReference>
<feature type="region of interest" description="Disordered" evidence="7">
    <location>
        <begin position="412"/>
        <end position="499"/>
    </location>
</feature>
<evidence type="ECO:0000256" key="1">
    <source>
        <dbReference type="ARBA" id="ARBA00022679"/>
    </source>
</evidence>
<evidence type="ECO:0000256" key="7">
    <source>
        <dbReference type="SAM" id="MobiDB-lite"/>
    </source>
</evidence>
<feature type="compositionally biased region" description="Low complexity" evidence="7">
    <location>
        <begin position="470"/>
        <end position="480"/>
    </location>
</feature>
<dbReference type="InterPro" id="IPR043502">
    <property type="entry name" value="DNA/RNA_pol_sf"/>
</dbReference>
<dbReference type="GO" id="GO:0005634">
    <property type="term" value="C:nucleus"/>
    <property type="evidence" value="ECO:0007669"/>
    <property type="project" value="UniProtKB-ARBA"/>
</dbReference>
<reference evidence="9" key="1">
    <citation type="submission" date="2019-10" db="EMBL/GenBank/DDBJ databases">
        <authorList>
            <person name="Nor Muhammad N."/>
        </authorList>
    </citation>
    <scope>NUCLEOTIDE SEQUENCE</scope>
</reference>
<feature type="compositionally biased region" description="Basic and acidic residues" evidence="7">
    <location>
        <begin position="438"/>
        <end position="452"/>
    </location>
</feature>
<evidence type="ECO:0000256" key="6">
    <source>
        <dbReference type="ARBA" id="ARBA00023268"/>
    </source>
</evidence>
<dbReference type="GO" id="GO:0016779">
    <property type="term" value="F:nucleotidyltransferase activity"/>
    <property type="evidence" value="ECO:0007669"/>
    <property type="project" value="UniProtKB-KW"/>
</dbReference>
<evidence type="ECO:0000256" key="4">
    <source>
        <dbReference type="ARBA" id="ARBA00022759"/>
    </source>
</evidence>
<dbReference type="EMBL" id="LR728837">
    <property type="protein sequence ID" value="VWP00813.1"/>
    <property type="molecule type" value="Genomic_DNA"/>
</dbReference>
<keyword evidence="6" id="KW-0511">Multifunctional enzyme</keyword>
<dbReference type="CDD" id="cd01647">
    <property type="entry name" value="RT_LTR"/>
    <property type="match status" value="1"/>
</dbReference>
<evidence type="ECO:0000259" key="8">
    <source>
        <dbReference type="PROSITE" id="PS50994"/>
    </source>
</evidence>
<organism evidence="9">
    <name type="scientific">Ganoderma boninense</name>
    <dbReference type="NCBI Taxonomy" id="34458"/>
    <lineage>
        <taxon>Eukaryota</taxon>
        <taxon>Fungi</taxon>
        <taxon>Dikarya</taxon>
        <taxon>Basidiomycota</taxon>
        <taxon>Agaricomycotina</taxon>
        <taxon>Agaricomycetes</taxon>
        <taxon>Polyporales</taxon>
        <taxon>Polyporaceae</taxon>
        <taxon>Ganoderma</taxon>
    </lineage>
</organism>
<feature type="region of interest" description="Disordered" evidence="7">
    <location>
        <begin position="1494"/>
        <end position="1515"/>
    </location>
</feature>
<dbReference type="Pfam" id="PF17919">
    <property type="entry name" value="RT_RNaseH_2"/>
    <property type="match status" value="1"/>
</dbReference>
<dbReference type="PROSITE" id="PS50994">
    <property type="entry name" value="INTEGRASE"/>
    <property type="match status" value="1"/>
</dbReference>
<sequence length="2023" mass="227053">MPVRGDRTCPKFDEADPRSLNRYFTDLDALFAKHAVPNATADDWRDRKELAVRYLPDYVEQAWMYLETYTEVTKTFEQFKTEVYTLYPGVKRSREFTTDDLRRIVREQRAEKRISDINDYSRFYVKALPMLKNLLAKSRITHTEANSFLAEVLEANLEPVITNRLYQAFQNRDADTPYTLEQFHAATTYVLQHRNDDADAIFRAARTSETADQAKDAAPPAPPPTIKIEEAASVAELLSKAITEAVARALPQPLPMRERPPQMGRGYGPPIGRRPGERTEHPRCYYCGKEGCTTRSCPDAAEDIIAGKVRRDAAGQIVMYDGAPIPFNLPGRNMRERVNTYCDMHRDTAPRPAENLLLEIPDGASTITVSEAAEINFLGSVEKTEVVDSEELYHINALNAIRERRRYKFDGVMIPPRQKQKPLPASESAPSSSGTQPTREKPKPSEPEKPQEDPPATDPGHKGKGKERVVPAVEPRPVAPQAEHPYARVQPVDNAPLPARGPFRGVAPPKDDPAYRVQMAGQDPTADGRIFDQAMTALPFVSLTLGDLLNVAPGVRKKLHDATGLRRVPFKETDPQAPAIQTREKPVVPNPGQSKESEPAKTPGILKLKEPLRPRATSPVQAAYIEEMRDEDADFADPAPANAPSLPEARPLDSSPSSPLVGAQASLFATEAREPSPVTGCERKPVRVLWCLINHAKVEECILDGGCQIVAMSEECSRRNKIRVDPFVGLDVQSANGSLDNAIGLGRDVPFQLTPEITVYLQVFVMRNAAYDVLLGRPFETLLNLTTENLGPDSHFVTVDCPNAKTSARIPTSAREELFEDGDTMAFVVEHDARTGEIEMLAYTMLPDTSDSSITHAYLMACDDFALPGTARSELINSFSLEAFMASPGVVPAFSPAQTFAFNPQDLKTAPDSPVSVPIWSLAASNTSRSQGSEALADVYLKTKKKYKPVALKTRPLLADLPAKFRIERKIIGDPLARMPALNPHPPSVFVPGERYTQERRDEMRARHADFLWPAELDLLDDLIKNQERAFAWTDAERGSFRRDFFPPVEIPTVAHKPWVLRNIPIPPGLHDEICEQIRKKIAAGVYEPSNSCYRSRWFPVAKKDGKIRLVHSLEPLNAVTIQHSGVPPIPEYIIEQFAARPCVGAFDLFVGYDEREIAPSSRDYTTFQTPFGAHRLTTLPMGWTNSVPIFHDDVTYILHDEIPEHCAVYIDDVMQKGPKTDYRLPDGTYETIPENPGIRRFVWEHLVTSNRIIRRIAYAGGTFSGPKAWPCVEERVLVGSRVTPIGRLPERERVAVIQNWSPCETLTDVRAFLGTVGVARIFIKDFAKRAHALTQLTRKGVPFEFGPDQLAAFQDLKTALLDCPALRPLDYESDEPIILGVDTSHIAVGYLLCQQAENDAKKRFYNRFGSITLNSRESRFSQPKLELYGLFRALSALKLRLLGVRKLIVETDAGYIKGMLANPDLQPSAAINRWIMGILTFHFELVHIPGKKHAPDGLSRRVPRPGDPEEPPTDDFDNWLDNIYSFVHLVNEPPRLLDSDLTAQESDSIELFALGIVPQARPPDLAIPPYSDFPRTEHARRAEEQLQRVRAFLDDPKRPPDLDDRRWKLFVRFATKFLLDHRGGLWRRNTGGAHRLVLAEDKRPSALAELHDRVGHRGLFATRAFVFERFWWPQMGSDVDWYVRTCHLCQVRRVVRINIPPIVPEPSAPMVRIHADSMHMPGRYKYFAHARCATTSWAEGRALVSETARTLGEWIFQDIICRWNALQEIITDNGAPWVAACTYLEEKYHLHHIRISGYNSKANGVIERPHFNVRDALFKATDGDGPHWHQAVHTVLWADLTGSQPILPLDFKEATYLVGPPDALLSTEDLIANRAIALQKRAEDVQRLRSTVYETRLREAAEFEARHRATVKDFNPPAGTLVLIKNSAIEKSLNRKMRPRYLGPYLVVSRNRGGAYIVAEIDGAVLDRPIAAFRVLPYLARKDPIAFTPEDLDVDSRRIRELENTTELGDGALDFEADEDGA</sequence>
<dbReference type="Gene3D" id="2.40.70.10">
    <property type="entry name" value="Acid Proteases"/>
    <property type="match status" value="1"/>
</dbReference>
<feature type="region of interest" description="Disordered" evidence="7">
    <location>
        <begin position="634"/>
        <end position="660"/>
    </location>
</feature>
<dbReference type="SUPFAM" id="SSF53098">
    <property type="entry name" value="Ribonuclease H-like"/>
    <property type="match status" value="1"/>
</dbReference>
<evidence type="ECO:0000256" key="2">
    <source>
        <dbReference type="ARBA" id="ARBA00022695"/>
    </source>
</evidence>
<dbReference type="InterPro" id="IPR021109">
    <property type="entry name" value="Peptidase_aspartic_dom_sf"/>
</dbReference>
<dbReference type="CDD" id="cd00303">
    <property type="entry name" value="retropepsin_like"/>
    <property type="match status" value="1"/>
</dbReference>
<dbReference type="PANTHER" id="PTHR37984">
    <property type="entry name" value="PROTEIN CBG26694"/>
    <property type="match status" value="1"/>
</dbReference>
<keyword evidence="1" id="KW-0808">Transferase</keyword>
<dbReference type="Pfam" id="PF17921">
    <property type="entry name" value="Integrase_H2C2"/>
    <property type="match status" value="1"/>
</dbReference>
<feature type="region of interest" description="Disordered" evidence="7">
    <location>
        <begin position="254"/>
        <end position="276"/>
    </location>
</feature>
<dbReference type="Gene3D" id="3.30.420.10">
    <property type="entry name" value="Ribonuclease H-like superfamily/Ribonuclease H"/>
    <property type="match status" value="1"/>
</dbReference>
<dbReference type="SUPFAM" id="SSF56672">
    <property type="entry name" value="DNA/RNA polymerases"/>
    <property type="match status" value="1"/>
</dbReference>
<dbReference type="InterPro" id="IPR050951">
    <property type="entry name" value="Retrovirus_Pol_polyprotein"/>
</dbReference>
<protein>
    <recommendedName>
        <fullName evidence="8">Integrase catalytic domain-containing protein</fullName>
    </recommendedName>
</protein>
<accession>A0A5K1K4S6</accession>
<dbReference type="Gene3D" id="1.10.340.70">
    <property type="match status" value="1"/>
</dbReference>
<keyword evidence="4" id="KW-0378">Hydrolase</keyword>
<keyword evidence="4" id="KW-0255">Endonuclease</keyword>
<feature type="region of interest" description="Disordered" evidence="7">
    <location>
        <begin position="571"/>
        <end position="617"/>
    </location>
</feature>
<evidence type="ECO:0000313" key="9">
    <source>
        <dbReference type="EMBL" id="VWP00813.1"/>
    </source>
</evidence>
<feature type="compositionally biased region" description="Basic and acidic residues" evidence="7">
    <location>
        <begin position="1494"/>
        <end position="1508"/>
    </location>
</feature>
<keyword evidence="3" id="KW-0540">Nuclease</keyword>
<dbReference type="GO" id="GO:0003723">
    <property type="term" value="F:RNA binding"/>
    <property type="evidence" value="ECO:0007669"/>
    <property type="project" value="UniProtKB-KW"/>
</dbReference>
<dbReference type="InterPro" id="IPR043128">
    <property type="entry name" value="Rev_trsase/Diguanyl_cyclase"/>
</dbReference>
<dbReference type="InterPro" id="IPR041588">
    <property type="entry name" value="Integrase_H2C2"/>
</dbReference>
<dbReference type="Gene3D" id="3.10.10.10">
    <property type="entry name" value="HIV Type 1 Reverse Transcriptase, subunit A, domain 1"/>
    <property type="match status" value="1"/>
</dbReference>
<evidence type="ECO:0000256" key="5">
    <source>
        <dbReference type="ARBA" id="ARBA00022884"/>
    </source>
</evidence>
<dbReference type="InterPro" id="IPR036397">
    <property type="entry name" value="RNaseH_sf"/>
</dbReference>
<dbReference type="GO" id="GO:0015074">
    <property type="term" value="P:DNA integration"/>
    <property type="evidence" value="ECO:0007669"/>
    <property type="project" value="InterPro"/>
</dbReference>
<dbReference type="Gene3D" id="3.30.70.270">
    <property type="match status" value="2"/>
</dbReference>
<proteinExistence type="predicted"/>
<dbReference type="InterPro" id="IPR012337">
    <property type="entry name" value="RNaseH-like_sf"/>
</dbReference>
<feature type="domain" description="Integrase catalytic" evidence="8">
    <location>
        <begin position="1706"/>
        <end position="1869"/>
    </location>
</feature>
<dbReference type="PANTHER" id="PTHR37984:SF5">
    <property type="entry name" value="PROTEIN NYNRIN-LIKE"/>
    <property type="match status" value="1"/>
</dbReference>
<dbReference type="GO" id="GO:0004519">
    <property type="term" value="F:endonuclease activity"/>
    <property type="evidence" value="ECO:0007669"/>
    <property type="project" value="UniProtKB-KW"/>
</dbReference>
<evidence type="ECO:0000256" key="3">
    <source>
        <dbReference type="ARBA" id="ARBA00022722"/>
    </source>
</evidence>
<keyword evidence="5" id="KW-0694">RNA-binding</keyword>